<dbReference type="AlphaFoldDB" id="A0A183J075"/>
<evidence type="ECO:0000313" key="1">
    <source>
        <dbReference type="EMBL" id="VDP22245.1"/>
    </source>
</evidence>
<protein>
    <submittedName>
        <fullName evidence="1 3">Uncharacterized protein</fullName>
    </submittedName>
</protein>
<organism evidence="3">
    <name type="scientific">Soboliphyme baturini</name>
    <dbReference type="NCBI Taxonomy" id="241478"/>
    <lineage>
        <taxon>Eukaryota</taxon>
        <taxon>Metazoa</taxon>
        <taxon>Ecdysozoa</taxon>
        <taxon>Nematoda</taxon>
        <taxon>Enoplea</taxon>
        <taxon>Dorylaimia</taxon>
        <taxon>Dioctophymatida</taxon>
        <taxon>Dioctophymatoidea</taxon>
        <taxon>Soboliphymatidae</taxon>
        <taxon>Soboliphyme</taxon>
    </lineage>
</organism>
<gene>
    <name evidence="1" type="ORF">SBAD_LOCUS9271</name>
</gene>
<dbReference type="Proteomes" id="UP000270296">
    <property type="component" value="Unassembled WGS sequence"/>
</dbReference>
<evidence type="ECO:0000313" key="2">
    <source>
        <dbReference type="Proteomes" id="UP000270296"/>
    </source>
</evidence>
<accession>A0A183J075</accession>
<evidence type="ECO:0000313" key="3">
    <source>
        <dbReference type="WBParaSite" id="SBAD_0000960401-mRNA-1"/>
    </source>
</evidence>
<sequence>MLGWRRFVMLNFRFSGNVSLRRSEWTIVGQRTRGRFDYILRYTGFKSCSAFPTAHG</sequence>
<reference evidence="1 2" key="2">
    <citation type="submission" date="2018-11" db="EMBL/GenBank/DDBJ databases">
        <authorList>
            <consortium name="Pathogen Informatics"/>
        </authorList>
    </citation>
    <scope>NUCLEOTIDE SEQUENCE [LARGE SCALE GENOMIC DNA]</scope>
</reference>
<proteinExistence type="predicted"/>
<dbReference type="WBParaSite" id="SBAD_0000960401-mRNA-1">
    <property type="protein sequence ID" value="SBAD_0000960401-mRNA-1"/>
    <property type="gene ID" value="SBAD_0000960401"/>
</dbReference>
<name>A0A183J075_9BILA</name>
<reference evidence="3" key="1">
    <citation type="submission" date="2016-06" db="UniProtKB">
        <authorList>
            <consortium name="WormBaseParasite"/>
        </authorList>
    </citation>
    <scope>IDENTIFICATION</scope>
</reference>
<dbReference type="EMBL" id="UZAM01012522">
    <property type="protein sequence ID" value="VDP22245.1"/>
    <property type="molecule type" value="Genomic_DNA"/>
</dbReference>
<keyword evidence="2" id="KW-1185">Reference proteome</keyword>